<protein>
    <recommendedName>
        <fullName evidence="3">Conserved oligomeric Golgi complex subunit 4</fullName>
    </recommendedName>
    <alternativeName>
        <fullName evidence="8">Component of oligomeric Golgi complex 4</fullName>
    </alternativeName>
</protein>
<evidence type="ECO:0000256" key="9">
    <source>
        <dbReference type="SAM" id="MobiDB-lite"/>
    </source>
</evidence>
<proteinExistence type="inferred from homology"/>
<dbReference type="GO" id="GO:0000139">
    <property type="term" value="C:Golgi membrane"/>
    <property type="evidence" value="ECO:0007669"/>
    <property type="project" value="UniProtKB-SubCell"/>
</dbReference>
<reference evidence="11 12" key="1">
    <citation type="journal article" date="2019" name="Sci. Rep.">
        <title>Comparative genomics of chytrid fungi reveal insights into the obligate biotrophic and pathogenic lifestyle of Synchytrium endobioticum.</title>
        <authorList>
            <person name="van de Vossenberg B.T.L.H."/>
            <person name="Warris S."/>
            <person name="Nguyen H.D.T."/>
            <person name="van Gent-Pelzer M.P.E."/>
            <person name="Joly D.L."/>
            <person name="van de Geest H.C."/>
            <person name="Bonants P.J.M."/>
            <person name="Smith D.S."/>
            <person name="Levesque C.A."/>
            <person name="van der Lee T.A.J."/>
        </authorList>
    </citation>
    <scope>NUCLEOTIDE SEQUENCE [LARGE SCALE GENOMIC DNA]</scope>
    <source>
        <strain evidence="11 12">JEL517</strain>
    </source>
</reference>
<dbReference type="Pfam" id="PF20663">
    <property type="entry name" value="COG4_N"/>
    <property type="match status" value="1"/>
</dbReference>
<dbReference type="InterPro" id="IPR013167">
    <property type="entry name" value="COG4_M"/>
</dbReference>
<organism evidence="11 12">
    <name type="scientific">Synchytrium microbalum</name>
    <dbReference type="NCBI Taxonomy" id="1806994"/>
    <lineage>
        <taxon>Eukaryota</taxon>
        <taxon>Fungi</taxon>
        <taxon>Fungi incertae sedis</taxon>
        <taxon>Chytridiomycota</taxon>
        <taxon>Chytridiomycota incertae sedis</taxon>
        <taxon>Chytridiomycetes</taxon>
        <taxon>Synchytriales</taxon>
        <taxon>Synchytriaceae</taxon>
        <taxon>Synchytrium</taxon>
    </lineage>
</organism>
<evidence type="ECO:0000256" key="5">
    <source>
        <dbReference type="ARBA" id="ARBA00022927"/>
    </source>
</evidence>
<evidence type="ECO:0000256" key="4">
    <source>
        <dbReference type="ARBA" id="ARBA00022448"/>
    </source>
</evidence>
<comment type="subcellular location">
    <subcellularLocation>
        <location evidence="1">Golgi apparatus membrane</location>
        <topology evidence="1">Peripheral membrane protein</topology>
    </subcellularLocation>
</comment>
<evidence type="ECO:0000313" key="11">
    <source>
        <dbReference type="EMBL" id="TPX30987.1"/>
    </source>
</evidence>
<keyword evidence="7" id="KW-0472">Membrane</keyword>
<dbReference type="InterPro" id="IPR016024">
    <property type="entry name" value="ARM-type_fold"/>
</dbReference>
<keyword evidence="4" id="KW-0813">Transport</keyword>
<comment type="caution">
    <text evidence="11">The sequence shown here is derived from an EMBL/GenBank/DDBJ whole genome shotgun (WGS) entry which is preliminary data.</text>
</comment>
<evidence type="ECO:0000256" key="3">
    <source>
        <dbReference type="ARBA" id="ARBA00020975"/>
    </source>
</evidence>
<dbReference type="Gene3D" id="1.10.287.1060">
    <property type="entry name" value="ESAT-6-like"/>
    <property type="match status" value="1"/>
</dbReference>
<feature type="region of interest" description="Disordered" evidence="9">
    <location>
        <begin position="1"/>
        <end position="26"/>
    </location>
</feature>
<dbReference type="SUPFAM" id="SSF48371">
    <property type="entry name" value="ARM repeat"/>
    <property type="match status" value="1"/>
</dbReference>
<keyword evidence="12" id="KW-1185">Reference proteome</keyword>
<dbReference type="Proteomes" id="UP000319731">
    <property type="component" value="Unassembled WGS sequence"/>
</dbReference>
<evidence type="ECO:0000259" key="10">
    <source>
        <dbReference type="SMART" id="SM00762"/>
    </source>
</evidence>
<evidence type="ECO:0000256" key="8">
    <source>
        <dbReference type="ARBA" id="ARBA00031340"/>
    </source>
</evidence>
<dbReference type="OrthoDB" id="47059at2759"/>
<dbReference type="RefSeq" id="XP_031022517.1">
    <property type="nucleotide sequence ID" value="XM_031171500.1"/>
</dbReference>
<gene>
    <name evidence="11" type="ORF">SmJEL517_g05574</name>
</gene>
<dbReference type="PANTHER" id="PTHR24016:SF0">
    <property type="entry name" value="CONSERVED OLIGOMERIC GOLGI COMPLEX SUBUNIT 4"/>
    <property type="match status" value="1"/>
</dbReference>
<dbReference type="SMART" id="SM00762">
    <property type="entry name" value="Cog4"/>
    <property type="match status" value="1"/>
</dbReference>
<dbReference type="InterPro" id="IPR048684">
    <property type="entry name" value="COG4_C"/>
</dbReference>
<comment type="similarity">
    <text evidence="2">Belongs to the COG4 family.</text>
</comment>
<dbReference type="STRING" id="1806994.A0A507BNA4"/>
<dbReference type="EMBL" id="QEAO01000052">
    <property type="protein sequence ID" value="TPX30987.1"/>
    <property type="molecule type" value="Genomic_DNA"/>
</dbReference>
<evidence type="ECO:0000256" key="1">
    <source>
        <dbReference type="ARBA" id="ARBA00004395"/>
    </source>
</evidence>
<dbReference type="GeneID" id="42006797"/>
<keyword evidence="6" id="KW-0333">Golgi apparatus</keyword>
<dbReference type="Gene3D" id="1.20.58.1970">
    <property type="match status" value="1"/>
</dbReference>
<dbReference type="GO" id="GO:0015031">
    <property type="term" value="P:protein transport"/>
    <property type="evidence" value="ECO:0007669"/>
    <property type="project" value="UniProtKB-KW"/>
</dbReference>
<evidence type="ECO:0000256" key="7">
    <source>
        <dbReference type="ARBA" id="ARBA00023136"/>
    </source>
</evidence>
<dbReference type="Pfam" id="PF20662">
    <property type="entry name" value="COG4_C"/>
    <property type="match status" value="1"/>
</dbReference>
<dbReference type="AlphaFoldDB" id="A0A507BNA4"/>
<feature type="domain" description="COG4 transport protein middle alpha-helical bundle" evidence="10">
    <location>
        <begin position="176"/>
        <end position="484"/>
    </location>
</feature>
<feature type="compositionally biased region" description="Polar residues" evidence="9">
    <location>
        <begin position="15"/>
        <end position="26"/>
    </location>
</feature>
<evidence type="ECO:0000313" key="12">
    <source>
        <dbReference type="Proteomes" id="UP000319731"/>
    </source>
</evidence>
<accession>A0A507BNA4</accession>
<dbReference type="InterPro" id="IPR048682">
    <property type="entry name" value="COG4"/>
</dbReference>
<dbReference type="InterPro" id="IPR048680">
    <property type="entry name" value="COG4_N"/>
</dbReference>
<dbReference type="PANTHER" id="PTHR24016">
    <property type="entry name" value="CONSERVED OLIGOMERIC GOLGI COMPLEX SUBUNIT 4"/>
    <property type="match status" value="1"/>
</dbReference>
<dbReference type="Pfam" id="PF08318">
    <property type="entry name" value="COG4_m"/>
    <property type="match status" value="1"/>
</dbReference>
<keyword evidence="5" id="KW-0653">Protein transport</keyword>
<sequence length="740" mass="83675">MSVDDNELLVDDKTATTTSPDSRDSASLSLEEIRRLTDIDQIRSQLRILNQEESTVDSQLDDFLRNQSDVQNTLETLESLRPQVGLVRGDVGQLLDIVAAASVLAERISGSSRVKETVQLRCAVGVQQALKVKDYDAAARHIHKYLQFDSQVIKTVSEGVGSHDEAVPEDSPIHTLKVAQTTLLKTISDEFDSSVQSNNDEGISRFFKLFPLVGGGDLGLDKYSAYLCGIISRRCQDAMAGAASQSPNVYSEMLKVLFETIAMLVDKQESHVETLYGPGRMLRVLQRLQREADVQSVIILDSFAENRQVSRKLGEVKQAYDAVANWKSSTAPRKEIALETRELDIILSELASISQRAQLFNQFLHARAKEYSESGQDSTKQTTPANDGLAHVSKLDQRVQELMGGYVLFEEFFIVKSIEKALKIDQYDSNNLITSCVDDVFYVLKNCTIRCLSSLDVDILCALINSLGRIVEVHYMSVFQKKLSSAFSNTETKDSKISFMVLLNNIDVSQEYLLKLSRDIEEASMRTFSSKPDSTRAKIMSCLTSLNEYSGRFGQVLKTWLDNLFGQTVKPRIRPLLQDAYKDVRYVLSEEEFFEQESGDYFVQRFVRSFDALIDLYQKSYTENNYNQTMAYIVDFLAKDWERLLWSNHRFNQYGALRLDKDLRAITAYLSSKTQWTSRDKFARLNQMCMLLNLDNVNEVGSIWGNKAGPITWRLTGPEVRKALALRVDFASDDIGNLKL</sequence>
<evidence type="ECO:0000256" key="2">
    <source>
        <dbReference type="ARBA" id="ARBA00009215"/>
    </source>
</evidence>
<evidence type="ECO:0000256" key="6">
    <source>
        <dbReference type="ARBA" id="ARBA00023034"/>
    </source>
</evidence>
<name>A0A507BNA4_9FUNG</name>